<dbReference type="InterPro" id="IPR017871">
    <property type="entry name" value="ABC_transporter-like_CS"/>
</dbReference>
<evidence type="ECO:0000256" key="1">
    <source>
        <dbReference type="ARBA" id="ARBA00022741"/>
    </source>
</evidence>
<dbReference type="InterPro" id="IPR015854">
    <property type="entry name" value="ABC_transpr_LolD-like"/>
</dbReference>
<comment type="caution">
    <text evidence="4">The sequence shown here is derived from an EMBL/GenBank/DDBJ whole genome shotgun (WGS) entry which is preliminary data.</text>
</comment>
<dbReference type="Proteomes" id="UP000280819">
    <property type="component" value="Unassembled WGS sequence"/>
</dbReference>
<evidence type="ECO:0000313" key="4">
    <source>
        <dbReference type="EMBL" id="RRD06675.1"/>
    </source>
</evidence>
<dbReference type="InterPro" id="IPR003593">
    <property type="entry name" value="AAA+_ATPase"/>
</dbReference>
<dbReference type="SMART" id="SM00382">
    <property type="entry name" value="AAA"/>
    <property type="match status" value="1"/>
</dbReference>
<dbReference type="PROSITE" id="PS00211">
    <property type="entry name" value="ABC_TRANSPORTER_1"/>
    <property type="match status" value="1"/>
</dbReference>
<sequence>MQITAHDIHVTIDDRDILNKVSVDAASGTSLALTGPSGSGKTTLLNCLGLLLPVTQGQILIDGVDMTRLRVERKRRFWRDNVAFVFQDFGLVPDESVGFNVCMESAPILQRRKGWAPRVEEALARVGLAGRSGDQVAKLSGGERQRVSIARAIFKQARVIFADEPTASLDAVNRQNVQDLLLGEQERGATVVISTHDDQLASACDQRLRL</sequence>
<reference evidence="4 5" key="1">
    <citation type="submission" date="2018-11" db="EMBL/GenBank/DDBJ databases">
        <title>Genomes From Bacteria Associated with the Canine Oral Cavity: a Test Case for Automated Genome-Based Taxonomic Assignment.</title>
        <authorList>
            <person name="Coil D.A."/>
            <person name="Jospin G."/>
            <person name="Darling A.E."/>
            <person name="Wallis C."/>
            <person name="Davis I.J."/>
            <person name="Harris S."/>
            <person name="Eisen J.A."/>
            <person name="Holcombe L.J."/>
            <person name="O'Flynn C."/>
        </authorList>
    </citation>
    <scope>NUCLEOTIDE SEQUENCE [LARGE SCALE GENOMIC DNA]</scope>
    <source>
        <strain evidence="4 5">OH887_COT-365</strain>
    </source>
</reference>
<evidence type="ECO:0000313" key="5">
    <source>
        <dbReference type="Proteomes" id="UP000280819"/>
    </source>
</evidence>
<evidence type="ECO:0000256" key="2">
    <source>
        <dbReference type="ARBA" id="ARBA00022840"/>
    </source>
</evidence>
<organism evidence="4 5">
    <name type="scientific">Arachnia propionica</name>
    <dbReference type="NCBI Taxonomy" id="1750"/>
    <lineage>
        <taxon>Bacteria</taxon>
        <taxon>Bacillati</taxon>
        <taxon>Actinomycetota</taxon>
        <taxon>Actinomycetes</taxon>
        <taxon>Propionibacteriales</taxon>
        <taxon>Propionibacteriaceae</taxon>
        <taxon>Arachnia</taxon>
    </lineage>
</organism>
<dbReference type="Gene3D" id="3.40.50.300">
    <property type="entry name" value="P-loop containing nucleotide triphosphate hydrolases"/>
    <property type="match status" value="1"/>
</dbReference>
<dbReference type="SUPFAM" id="SSF52540">
    <property type="entry name" value="P-loop containing nucleoside triphosphate hydrolases"/>
    <property type="match status" value="1"/>
</dbReference>
<accession>A0A3P1TBT5</accession>
<dbReference type="OrthoDB" id="4425833at2"/>
<dbReference type="GO" id="GO:0005886">
    <property type="term" value="C:plasma membrane"/>
    <property type="evidence" value="ECO:0007669"/>
    <property type="project" value="TreeGrafter"/>
</dbReference>
<keyword evidence="1" id="KW-0547">Nucleotide-binding</keyword>
<protein>
    <submittedName>
        <fullName evidence="4">ATP-binding cassette domain-containing protein</fullName>
    </submittedName>
</protein>
<dbReference type="PROSITE" id="PS50893">
    <property type="entry name" value="ABC_TRANSPORTER_2"/>
    <property type="match status" value="1"/>
</dbReference>
<dbReference type="EMBL" id="RQZG01000002">
    <property type="protein sequence ID" value="RRD06675.1"/>
    <property type="molecule type" value="Genomic_DNA"/>
</dbReference>
<dbReference type="GO" id="GO:0022857">
    <property type="term" value="F:transmembrane transporter activity"/>
    <property type="evidence" value="ECO:0007669"/>
    <property type="project" value="TreeGrafter"/>
</dbReference>
<dbReference type="GO" id="GO:0016887">
    <property type="term" value="F:ATP hydrolysis activity"/>
    <property type="evidence" value="ECO:0007669"/>
    <property type="project" value="InterPro"/>
</dbReference>
<dbReference type="AlphaFoldDB" id="A0A3P1TBT5"/>
<feature type="domain" description="ABC transporter" evidence="3">
    <location>
        <begin position="3"/>
        <end position="208"/>
    </location>
</feature>
<dbReference type="RefSeq" id="WP_124842912.1">
    <property type="nucleotide sequence ID" value="NZ_RQZG01000002.1"/>
</dbReference>
<keyword evidence="2 4" id="KW-0067">ATP-binding</keyword>
<dbReference type="GO" id="GO:0005524">
    <property type="term" value="F:ATP binding"/>
    <property type="evidence" value="ECO:0007669"/>
    <property type="project" value="UniProtKB-KW"/>
</dbReference>
<dbReference type="PANTHER" id="PTHR24220:SF86">
    <property type="entry name" value="ABC TRANSPORTER ABCH.1"/>
    <property type="match status" value="1"/>
</dbReference>
<gene>
    <name evidence="4" type="ORF">EII34_03355</name>
</gene>
<dbReference type="Pfam" id="PF00005">
    <property type="entry name" value="ABC_tran"/>
    <property type="match status" value="1"/>
</dbReference>
<dbReference type="PANTHER" id="PTHR24220">
    <property type="entry name" value="IMPORT ATP-BINDING PROTEIN"/>
    <property type="match status" value="1"/>
</dbReference>
<dbReference type="InterPro" id="IPR027417">
    <property type="entry name" value="P-loop_NTPase"/>
</dbReference>
<evidence type="ECO:0000259" key="3">
    <source>
        <dbReference type="PROSITE" id="PS50893"/>
    </source>
</evidence>
<name>A0A3P1TBT5_9ACTN</name>
<dbReference type="InterPro" id="IPR003439">
    <property type="entry name" value="ABC_transporter-like_ATP-bd"/>
</dbReference>
<proteinExistence type="predicted"/>